<dbReference type="InterPro" id="IPR035965">
    <property type="entry name" value="PAS-like_dom_sf"/>
</dbReference>
<dbReference type="Gene3D" id="1.10.287.130">
    <property type="match status" value="1"/>
</dbReference>
<dbReference type="Gene3D" id="6.10.340.10">
    <property type="match status" value="1"/>
</dbReference>
<dbReference type="Gene3D" id="3.30.450.20">
    <property type="entry name" value="PAS domain"/>
    <property type="match status" value="2"/>
</dbReference>
<dbReference type="PANTHER" id="PTHR43065">
    <property type="entry name" value="SENSOR HISTIDINE KINASE"/>
    <property type="match status" value="1"/>
</dbReference>
<evidence type="ECO:0000259" key="9">
    <source>
        <dbReference type="PROSITE" id="PS50112"/>
    </source>
</evidence>
<evidence type="ECO:0000259" key="10">
    <source>
        <dbReference type="PROSITE" id="PS50113"/>
    </source>
</evidence>
<feature type="transmembrane region" description="Helical" evidence="7">
    <location>
        <begin position="199"/>
        <end position="218"/>
    </location>
</feature>
<dbReference type="AlphaFoldDB" id="A0A6P1ZK90"/>
<dbReference type="InterPro" id="IPR013656">
    <property type="entry name" value="PAS_4"/>
</dbReference>
<dbReference type="GO" id="GO:0016020">
    <property type="term" value="C:membrane"/>
    <property type="evidence" value="ECO:0007669"/>
    <property type="project" value="UniProtKB-SubCell"/>
</dbReference>
<dbReference type="GO" id="GO:0000155">
    <property type="term" value="F:phosphorelay sensor kinase activity"/>
    <property type="evidence" value="ECO:0007669"/>
    <property type="project" value="InterPro"/>
</dbReference>
<dbReference type="PRINTS" id="PR00344">
    <property type="entry name" value="BCTRLSENSOR"/>
</dbReference>
<dbReference type="Pfam" id="PF13426">
    <property type="entry name" value="PAS_9"/>
    <property type="match status" value="1"/>
</dbReference>
<evidence type="ECO:0000313" key="13">
    <source>
        <dbReference type="Proteomes" id="UP000434052"/>
    </source>
</evidence>
<evidence type="ECO:0000256" key="1">
    <source>
        <dbReference type="ARBA" id="ARBA00000085"/>
    </source>
</evidence>
<dbReference type="OrthoDB" id="9805967at2"/>
<dbReference type="InterPro" id="IPR003661">
    <property type="entry name" value="HisK_dim/P_dom"/>
</dbReference>
<reference evidence="12 13" key="1">
    <citation type="submission" date="2018-06" db="EMBL/GenBank/DDBJ databases">
        <title>Complete genome of Desulfovibrio marinus P48SEP.</title>
        <authorList>
            <person name="Crispim J.S."/>
            <person name="Vidigal P.M.P."/>
            <person name="Silva L.C.F."/>
            <person name="Araujo L.C."/>
            <person name="Laguardia C.N."/>
            <person name="Dias R.S."/>
            <person name="Sousa M.P."/>
            <person name="Paula S.O."/>
            <person name="Silva C."/>
        </authorList>
    </citation>
    <scope>NUCLEOTIDE SEQUENCE [LARGE SCALE GENOMIC DNA]</scope>
    <source>
        <strain evidence="12 13">P48SEP</strain>
    </source>
</reference>
<keyword evidence="5" id="KW-0808">Transferase</keyword>
<dbReference type="Pfam" id="PF00512">
    <property type="entry name" value="HisKA"/>
    <property type="match status" value="1"/>
</dbReference>
<comment type="subcellular location">
    <subcellularLocation>
        <location evidence="2">Membrane</location>
    </subcellularLocation>
</comment>
<dbReference type="Proteomes" id="UP000434052">
    <property type="component" value="Unassembled WGS sequence"/>
</dbReference>
<sequence length="761" mass="86237">MPLINMIRRSLTLKMLFSGGLVLLLCVVLWIGFNVLFFKANVLKNVKSDIAMLSDTILLGLHYAMMLDSENDIKEIIHNIGKQEEIKGIRIYNKQGRIVFSNNKAEVDNVVDMHSPSCWTCHQYDPPPATMGLDERSRIREVNGTEIVGIMTPIPNTPGCIGGPCHVHSEDERLLGLLDIEVSTKSKSAMVVDFERNNLIISIIVFIATFAALFVYSYRAIFMPIRKLIRATRNVGVGNFFNEINMKQVDEIGVLADSFNMMGRTVSEKHRALVDQREEYRDLFQNVPCLVSVVDRDFRVIRHNRAYREHFGRSRGKHCFLMNKGRMERCPVCPVDRTFQDGLPHASEESGVSKDGHPIHWIVYTSPIRNKEGEVVAAMEMMIDITRRKELEEKLAASEERYQAIFESTPNALFVLDADTLDILDCNDSATTSYGYANEEFIGRSFLMFFRKEERDDWREILKVKREIDQCSHITKSGRAIYVTIRISPAEFLDQKVLIASCADITKKLEAEQQLIQASKMTTLGEMATGVAHELNQPLAILKTISNLLSRRVSRHQEMDETMLEEIAEGVSTHVDRASKIIDHMREFGRKSDLKTMPVNINSVLQRAFDFFSQQLNVRNIAVEWQLQEPLPFIMADSNRLEQVIINLLINARDAIEDRWKKEKPEHLEKRITITTSSTDKEVVIKLCDTGSGIPDAIRAKLFEPFFTTKDVGKGTGLGLSISYGIVKDYGGSIQAVRMDGEGACFVITFPVANGLEMPGQ</sequence>
<evidence type="ECO:0000313" key="12">
    <source>
        <dbReference type="EMBL" id="TVM35210.1"/>
    </source>
</evidence>
<protein>
    <recommendedName>
        <fullName evidence="3">histidine kinase</fullName>
        <ecNumber evidence="3">2.7.13.3</ecNumber>
    </recommendedName>
</protein>
<feature type="transmembrane region" description="Helical" evidence="7">
    <location>
        <begin position="12"/>
        <end position="38"/>
    </location>
</feature>
<comment type="caution">
    <text evidence="12">The sequence shown here is derived from an EMBL/GenBank/DDBJ whole genome shotgun (WGS) entry which is preliminary data.</text>
</comment>
<accession>A0A6P1ZK90</accession>
<dbReference type="InterPro" id="IPR003594">
    <property type="entry name" value="HATPase_dom"/>
</dbReference>
<feature type="domain" description="PAS" evidence="9">
    <location>
        <begin position="398"/>
        <end position="463"/>
    </location>
</feature>
<dbReference type="PROSITE" id="PS50112">
    <property type="entry name" value="PAS"/>
    <property type="match status" value="1"/>
</dbReference>
<dbReference type="Pfam" id="PF00672">
    <property type="entry name" value="HAMP"/>
    <property type="match status" value="1"/>
</dbReference>
<dbReference type="Gene3D" id="3.30.450.290">
    <property type="match status" value="1"/>
</dbReference>
<dbReference type="SMART" id="SM00387">
    <property type="entry name" value="HATPase_c"/>
    <property type="match status" value="1"/>
</dbReference>
<dbReference type="InterPro" id="IPR000014">
    <property type="entry name" value="PAS"/>
</dbReference>
<dbReference type="SUPFAM" id="SSF158472">
    <property type="entry name" value="HAMP domain-like"/>
    <property type="match status" value="1"/>
</dbReference>
<evidence type="ECO:0000259" key="11">
    <source>
        <dbReference type="PROSITE" id="PS50885"/>
    </source>
</evidence>
<organism evidence="12 13">
    <name type="scientific">Oceanidesulfovibrio marinus</name>
    <dbReference type="NCBI Taxonomy" id="370038"/>
    <lineage>
        <taxon>Bacteria</taxon>
        <taxon>Pseudomonadati</taxon>
        <taxon>Thermodesulfobacteriota</taxon>
        <taxon>Desulfovibrionia</taxon>
        <taxon>Desulfovibrionales</taxon>
        <taxon>Desulfovibrionaceae</taxon>
        <taxon>Oceanidesulfovibrio</taxon>
    </lineage>
</organism>
<dbReference type="InterPro" id="IPR005467">
    <property type="entry name" value="His_kinase_dom"/>
</dbReference>
<evidence type="ECO:0000259" key="8">
    <source>
        <dbReference type="PROSITE" id="PS50109"/>
    </source>
</evidence>
<keyword evidence="7" id="KW-0472">Membrane</keyword>
<dbReference type="SMART" id="SM00304">
    <property type="entry name" value="HAMP"/>
    <property type="match status" value="1"/>
</dbReference>
<dbReference type="Pfam" id="PF02518">
    <property type="entry name" value="HATPase_c"/>
    <property type="match status" value="1"/>
</dbReference>
<keyword evidence="6 12" id="KW-0418">Kinase</keyword>
<dbReference type="InterPro" id="IPR036097">
    <property type="entry name" value="HisK_dim/P_sf"/>
</dbReference>
<evidence type="ECO:0000256" key="4">
    <source>
        <dbReference type="ARBA" id="ARBA00022553"/>
    </source>
</evidence>
<dbReference type="InterPro" id="IPR003660">
    <property type="entry name" value="HAMP_dom"/>
</dbReference>
<feature type="domain" description="Histidine kinase" evidence="8">
    <location>
        <begin position="530"/>
        <end position="754"/>
    </location>
</feature>
<dbReference type="PANTHER" id="PTHR43065:SF42">
    <property type="entry name" value="TWO-COMPONENT SENSOR PPRA"/>
    <property type="match status" value="1"/>
</dbReference>
<evidence type="ECO:0000256" key="5">
    <source>
        <dbReference type="ARBA" id="ARBA00022679"/>
    </source>
</evidence>
<dbReference type="RefSeq" id="WP_144234770.1">
    <property type="nucleotide sequence ID" value="NZ_QMIF01000003.1"/>
</dbReference>
<dbReference type="SUPFAM" id="SSF47384">
    <property type="entry name" value="Homodimeric domain of signal transducing histidine kinase"/>
    <property type="match status" value="1"/>
</dbReference>
<evidence type="ECO:0000256" key="2">
    <source>
        <dbReference type="ARBA" id="ARBA00004370"/>
    </source>
</evidence>
<dbReference type="SUPFAM" id="SSF55785">
    <property type="entry name" value="PYP-like sensor domain (PAS domain)"/>
    <property type="match status" value="2"/>
</dbReference>
<dbReference type="EC" id="2.7.13.3" evidence="3"/>
<proteinExistence type="predicted"/>
<evidence type="ECO:0000256" key="3">
    <source>
        <dbReference type="ARBA" id="ARBA00012438"/>
    </source>
</evidence>
<feature type="domain" description="PAC" evidence="10">
    <location>
        <begin position="345"/>
        <end position="397"/>
    </location>
</feature>
<name>A0A6P1ZK90_9BACT</name>
<feature type="domain" description="HAMP" evidence="11">
    <location>
        <begin position="219"/>
        <end position="271"/>
    </location>
</feature>
<dbReference type="CDD" id="cd00082">
    <property type="entry name" value="HisKA"/>
    <property type="match status" value="1"/>
</dbReference>
<dbReference type="InterPro" id="IPR004358">
    <property type="entry name" value="Sig_transdc_His_kin-like_C"/>
</dbReference>
<dbReference type="Pfam" id="PF08448">
    <property type="entry name" value="PAS_4"/>
    <property type="match status" value="1"/>
</dbReference>
<dbReference type="PROSITE" id="PS50109">
    <property type="entry name" value="HIS_KIN"/>
    <property type="match status" value="1"/>
</dbReference>
<dbReference type="SMART" id="SM00091">
    <property type="entry name" value="PAS"/>
    <property type="match status" value="2"/>
</dbReference>
<dbReference type="SMART" id="SM00388">
    <property type="entry name" value="HisKA"/>
    <property type="match status" value="1"/>
</dbReference>
<dbReference type="CDD" id="cd00130">
    <property type="entry name" value="PAS"/>
    <property type="match status" value="1"/>
</dbReference>
<keyword evidence="4" id="KW-0597">Phosphoprotein</keyword>
<dbReference type="Gene3D" id="3.30.565.10">
    <property type="entry name" value="Histidine kinase-like ATPase, C-terminal domain"/>
    <property type="match status" value="1"/>
</dbReference>
<comment type="catalytic activity">
    <reaction evidence="1">
        <text>ATP + protein L-histidine = ADP + protein N-phospho-L-histidine.</text>
        <dbReference type="EC" id="2.7.13.3"/>
    </reaction>
</comment>
<keyword evidence="7" id="KW-1133">Transmembrane helix</keyword>
<keyword evidence="7" id="KW-0812">Transmembrane</keyword>
<gene>
    <name evidence="12" type="ORF">DQK91_07400</name>
</gene>
<dbReference type="CDD" id="cd06225">
    <property type="entry name" value="HAMP"/>
    <property type="match status" value="1"/>
</dbReference>
<dbReference type="EMBL" id="QMIF01000003">
    <property type="protein sequence ID" value="TVM35210.1"/>
    <property type="molecule type" value="Genomic_DNA"/>
</dbReference>
<dbReference type="PROSITE" id="PS50885">
    <property type="entry name" value="HAMP"/>
    <property type="match status" value="1"/>
</dbReference>
<dbReference type="NCBIfam" id="TIGR00229">
    <property type="entry name" value="sensory_box"/>
    <property type="match status" value="2"/>
</dbReference>
<evidence type="ECO:0000256" key="7">
    <source>
        <dbReference type="SAM" id="Phobius"/>
    </source>
</evidence>
<evidence type="ECO:0000256" key="6">
    <source>
        <dbReference type="ARBA" id="ARBA00022777"/>
    </source>
</evidence>
<dbReference type="PROSITE" id="PS50113">
    <property type="entry name" value="PAC"/>
    <property type="match status" value="1"/>
</dbReference>
<dbReference type="InterPro" id="IPR000700">
    <property type="entry name" value="PAS-assoc_C"/>
</dbReference>
<dbReference type="InterPro" id="IPR036890">
    <property type="entry name" value="HATPase_C_sf"/>
</dbReference>
<dbReference type="SUPFAM" id="SSF55874">
    <property type="entry name" value="ATPase domain of HSP90 chaperone/DNA topoisomerase II/histidine kinase"/>
    <property type="match status" value="1"/>
</dbReference>